<sequence>MAASRCLTAATTALAAVLASATPVQAHLIGTRLGDFYAGALHPATDINDVVLWLALGMLAGSLGAQRGRWLVILFPLGLGVGFFLAATVGLSVGGAATNAALIGALGLLLAAGLRLSAPLLALAGFALAITRGMANASGTEAVTNVPLFAAGLVCAGYATITLVMALVIAFRQAEAGQATAWRGIALRALGGWIAAIGLMMIGFTLAGPGNV</sequence>
<comment type="caution">
    <text evidence="3">The sequence shown here is derived from an EMBL/GenBank/DDBJ whole genome shotgun (WGS) entry which is preliminary data.</text>
</comment>
<dbReference type="Proteomes" id="UP000076959">
    <property type="component" value="Unassembled WGS sequence"/>
</dbReference>
<keyword evidence="4" id="KW-1185">Reference proteome</keyword>
<feature type="transmembrane region" description="Helical" evidence="1">
    <location>
        <begin position="100"/>
        <end position="130"/>
    </location>
</feature>
<dbReference type="Pfam" id="PF04955">
    <property type="entry name" value="HupE_UreJ"/>
    <property type="match status" value="1"/>
</dbReference>
<dbReference type="EMBL" id="LUUB01000124">
    <property type="protein sequence ID" value="OAE97727.1"/>
    <property type="molecule type" value="Genomic_DNA"/>
</dbReference>
<feature type="transmembrane region" description="Helical" evidence="1">
    <location>
        <begin position="72"/>
        <end position="94"/>
    </location>
</feature>
<keyword evidence="1" id="KW-0812">Transmembrane</keyword>
<keyword evidence="2" id="KW-0732">Signal</keyword>
<proteinExistence type="predicted"/>
<gene>
    <name evidence="3" type="ORF">AYJ54_34830</name>
</gene>
<feature type="signal peptide" evidence="2">
    <location>
        <begin position="1"/>
        <end position="26"/>
    </location>
</feature>
<feature type="chain" id="PRO_5008054336" description="Hydantoin utilization protein A" evidence="2">
    <location>
        <begin position="27"/>
        <end position="212"/>
    </location>
</feature>
<dbReference type="InterPro" id="IPR007038">
    <property type="entry name" value="HupE_UreJ"/>
</dbReference>
<dbReference type="AlphaFoldDB" id="A0A176Y6Z5"/>
<keyword evidence="1" id="KW-0472">Membrane</keyword>
<evidence type="ECO:0008006" key="5">
    <source>
        <dbReference type="Google" id="ProtNLM"/>
    </source>
</evidence>
<protein>
    <recommendedName>
        <fullName evidence="5">Hydantoin utilization protein A</fullName>
    </recommendedName>
</protein>
<name>A0A176Y6Z5_9BRAD</name>
<feature type="transmembrane region" description="Helical" evidence="1">
    <location>
        <begin position="190"/>
        <end position="208"/>
    </location>
</feature>
<reference evidence="3 4" key="1">
    <citation type="submission" date="2016-03" db="EMBL/GenBank/DDBJ databases">
        <title>Draft Genome Sequence of the Strain BR 10245 (Bradyrhizobium sp.) isolated from nodules of Centrolobium paraense.</title>
        <authorList>
            <person name="Simoes-Araujo J.L.Sr."/>
            <person name="Barauna A.C."/>
            <person name="Silva K."/>
            <person name="Zilli J.E."/>
        </authorList>
    </citation>
    <scope>NUCLEOTIDE SEQUENCE [LARGE SCALE GENOMIC DNA]</scope>
    <source>
        <strain evidence="3 4">BR 10245</strain>
    </source>
</reference>
<accession>A0A176Y6Z5</accession>
<evidence type="ECO:0000313" key="3">
    <source>
        <dbReference type="EMBL" id="OAE97727.1"/>
    </source>
</evidence>
<evidence type="ECO:0000313" key="4">
    <source>
        <dbReference type="Proteomes" id="UP000076959"/>
    </source>
</evidence>
<evidence type="ECO:0000256" key="1">
    <source>
        <dbReference type="SAM" id="Phobius"/>
    </source>
</evidence>
<feature type="transmembrane region" description="Helical" evidence="1">
    <location>
        <begin position="142"/>
        <end position="170"/>
    </location>
</feature>
<evidence type="ECO:0000256" key="2">
    <source>
        <dbReference type="SAM" id="SignalP"/>
    </source>
</evidence>
<keyword evidence="1" id="KW-1133">Transmembrane helix</keyword>
<dbReference type="STRING" id="1505087.AYJ54_34830"/>
<organism evidence="3 4">
    <name type="scientific">Bradyrhizobium centrolobii</name>
    <dbReference type="NCBI Taxonomy" id="1505087"/>
    <lineage>
        <taxon>Bacteria</taxon>
        <taxon>Pseudomonadati</taxon>
        <taxon>Pseudomonadota</taxon>
        <taxon>Alphaproteobacteria</taxon>
        <taxon>Hyphomicrobiales</taxon>
        <taxon>Nitrobacteraceae</taxon>
        <taxon>Bradyrhizobium</taxon>
    </lineage>
</organism>